<reference evidence="3 4" key="1">
    <citation type="journal article" date="2019" name="Int. J. Syst. Evol. Microbiol.">
        <title>The Global Catalogue of Microorganisms (GCM) 10K type strain sequencing project: providing services to taxonomists for standard genome sequencing and annotation.</title>
        <authorList>
            <consortium name="The Broad Institute Genomics Platform"/>
            <consortium name="The Broad Institute Genome Sequencing Center for Infectious Disease"/>
            <person name="Wu L."/>
            <person name="Ma J."/>
        </authorList>
    </citation>
    <scope>NUCLEOTIDE SEQUENCE [LARGE SCALE GENOMIC DNA]</scope>
    <source>
        <strain evidence="3 4">JCM 6242</strain>
    </source>
</reference>
<dbReference type="SUPFAM" id="SSF53474">
    <property type="entry name" value="alpha/beta-Hydrolases"/>
    <property type="match status" value="1"/>
</dbReference>
<dbReference type="InterPro" id="IPR012223">
    <property type="entry name" value="TEII"/>
</dbReference>
<evidence type="ECO:0000313" key="3">
    <source>
        <dbReference type="EMBL" id="GAA2870915.1"/>
    </source>
</evidence>
<name>A0ABN3VXE0_9ACTN</name>
<evidence type="ECO:0000313" key="4">
    <source>
        <dbReference type="Proteomes" id="UP001500831"/>
    </source>
</evidence>
<comment type="similarity">
    <text evidence="1">Belongs to the thioesterase family.</text>
</comment>
<sequence>MTGTTSADPRLWLRRWHALPAPRLRLVCFPHAGGAPSFYRGWQDRLPADVELSAVCYPGRQNRINEPPIDRMEPLADHVCRALESWTDRPLALFGHSMGAVVAYEVAVRLVEHHGIRPAALLVSAHAAPHLCAGDARTAPLDDGELAELAAAGDPVLRCSPELMDLVMPALRADHDLLHAYRPAHVPRIAVPITGYLGADDPRVDHEEMRAWNRVADAGFELRTFPGDHFYLAGAEEALVADIADRLGAVRAARPGGPSAARVEEVHRS</sequence>
<dbReference type="EMBL" id="BAAAVI010000019">
    <property type="protein sequence ID" value="GAA2870915.1"/>
    <property type="molecule type" value="Genomic_DNA"/>
</dbReference>
<accession>A0ABN3VXE0</accession>
<dbReference type="InterPro" id="IPR001031">
    <property type="entry name" value="Thioesterase"/>
</dbReference>
<dbReference type="InterPro" id="IPR029058">
    <property type="entry name" value="AB_hydrolase_fold"/>
</dbReference>
<feature type="domain" description="Thioesterase" evidence="2">
    <location>
        <begin position="25"/>
        <end position="245"/>
    </location>
</feature>
<gene>
    <name evidence="3" type="primary">pchC</name>
    <name evidence="3" type="ORF">GCM10010517_31200</name>
</gene>
<proteinExistence type="inferred from homology"/>
<organism evidence="3 4">
    <name type="scientific">Streptosporangium fragile</name>
    <dbReference type="NCBI Taxonomy" id="46186"/>
    <lineage>
        <taxon>Bacteria</taxon>
        <taxon>Bacillati</taxon>
        <taxon>Actinomycetota</taxon>
        <taxon>Actinomycetes</taxon>
        <taxon>Streptosporangiales</taxon>
        <taxon>Streptosporangiaceae</taxon>
        <taxon>Streptosporangium</taxon>
    </lineage>
</organism>
<dbReference type="RefSeq" id="WP_344971846.1">
    <property type="nucleotide sequence ID" value="NZ_BAAAVI010000019.1"/>
</dbReference>
<keyword evidence="4" id="KW-1185">Reference proteome</keyword>
<comment type="caution">
    <text evidence="3">The sequence shown here is derived from an EMBL/GenBank/DDBJ whole genome shotgun (WGS) entry which is preliminary data.</text>
</comment>
<dbReference type="Gene3D" id="3.40.50.1820">
    <property type="entry name" value="alpha/beta hydrolase"/>
    <property type="match status" value="1"/>
</dbReference>
<dbReference type="Pfam" id="PF00975">
    <property type="entry name" value="Thioesterase"/>
    <property type="match status" value="1"/>
</dbReference>
<protein>
    <submittedName>
        <fullName evidence="3">Pyochelin biosynthesis editing thioesterase PchC</fullName>
    </submittedName>
</protein>
<evidence type="ECO:0000256" key="1">
    <source>
        <dbReference type="ARBA" id="ARBA00007169"/>
    </source>
</evidence>
<dbReference type="Proteomes" id="UP001500831">
    <property type="component" value="Unassembled WGS sequence"/>
</dbReference>
<dbReference type="PANTHER" id="PTHR11487">
    <property type="entry name" value="THIOESTERASE"/>
    <property type="match status" value="1"/>
</dbReference>
<dbReference type="PANTHER" id="PTHR11487:SF0">
    <property type="entry name" value="S-ACYL FATTY ACID SYNTHASE THIOESTERASE, MEDIUM CHAIN"/>
    <property type="match status" value="1"/>
</dbReference>
<evidence type="ECO:0000259" key="2">
    <source>
        <dbReference type="Pfam" id="PF00975"/>
    </source>
</evidence>